<evidence type="ECO:0000313" key="3">
    <source>
        <dbReference type="Proteomes" id="UP000243297"/>
    </source>
</evidence>
<dbReference type="Proteomes" id="UP000243297">
    <property type="component" value="Unassembled WGS sequence"/>
</dbReference>
<dbReference type="Gene3D" id="2.30.30.40">
    <property type="entry name" value="SH3 Domains"/>
    <property type="match status" value="1"/>
</dbReference>
<organism evidence="2 3">
    <name type="scientific">Anaerorhabdus furcosa</name>
    <dbReference type="NCBI Taxonomy" id="118967"/>
    <lineage>
        <taxon>Bacteria</taxon>
        <taxon>Bacillati</taxon>
        <taxon>Bacillota</taxon>
        <taxon>Erysipelotrichia</taxon>
        <taxon>Erysipelotrichales</taxon>
        <taxon>Erysipelotrichaceae</taxon>
        <taxon>Anaerorhabdus</taxon>
    </lineage>
</organism>
<dbReference type="AlphaFoldDB" id="A0A1T4LEQ5"/>
<dbReference type="InterPro" id="IPR011055">
    <property type="entry name" value="Dup_hybrid_motif"/>
</dbReference>
<evidence type="ECO:0000259" key="1">
    <source>
        <dbReference type="SMART" id="SM00287"/>
    </source>
</evidence>
<dbReference type="RefSeq" id="WP_078711280.1">
    <property type="nucleotide sequence ID" value="NZ_FUWY01000002.1"/>
</dbReference>
<dbReference type="Gene3D" id="2.70.70.10">
    <property type="entry name" value="Glucose Permease (Domain IIA)"/>
    <property type="match status" value="1"/>
</dbReference>
<dbReference type="InterPro" id="IPR003646">
    <property type="entry name" value="SH3-like_bac-type"/>
</dbReference>
<sequence length="359" mass="39853">MEYTIFPMAYINITQRVGGTTSHTFEYQGVVRDQLAIDIGGVDSGIDFAYAPTTCKVEKIIGTTVYFSSCDRNGYYKKVKCADGQERYLTYALTHIDNTSSCPVNKIFLAGDKFYQEGSSGGAKANHIHLEVANGSNQSKTGVKIRMKQSDGSYKLEDGLSFVENALNPRDIFFGLEGLTTINYNDSDSANFLRQTIRNRNGQGTGGDCFLKAVNMGFNLRVLPSSSSNTRGMVPKGSQARVLSFQGFQSDGYQWAMVSYNGTYGYAQIDLKNCYQLAKNSGYNMIMYAVGDAFRIRSTTNHATVLEVVPKGDFAYITGFPNSFDSNDSGLYQYAFTYKTQYGKSQLDTKGYYLVDFIY</sequence>
<gene>
    <name evidence="2" type="ORF">SAMN02745191_0849</name>
</gene>
<protein>
    <recommendedName>
        <fullName evidence="1">SH3b domain-containing protein</fullName>
    </recommendedName>
</protein>
<proteinExistence type="predicted"/>
<keyword evidence="3" id="KW-1185">Reference proteome</keyword>
<evidence type="ECO:0000313" key="2">
    <source>
        <dbReference type="EMBL" id="SJZ53038.1"/>
    </source>
</evidence>
<name>A0A1T4LEQ5_9FIRM</name>
<accession>A0A1T4LEQ5</accession>
<dbReference type="EMBL" id="FUWY01000002">
    <property type="protein sequence ID" value="SJZ53038.1"/>
    <property type="molecule type" value="Genomic_DNA"/>
</dbReference>
<feature type="domain" description="SH3b" evidence="1">
    <location>
        <begin position="210"/>
        <end position="275"/>
    </location>
</feature>
<dbReference type="SMART" id="SM00287">
    <property type="entry name" value="SH3b"/>
    <property type="match status" value="1"/>
</dbReference>
<reference evidence="3" key="1">
    <citation type="submission" date="2017-02" db="EMBL/GenBank/DDBJ databases">
        <authorList>
            <person name="Varghese N."/>
            <person name="Submissions S."/>
        </authorList>
    </citation>
    <scope>NUCLEOTIDE SEQUENCE [LARGE SCALE GENOMIC DNA]</scope>
    <source>
        <strain evidence="3">ATCC 25662</strain>
    </source>
</reference>